<keyword evidence="2" id="KW-0808">Transferase</keyword>
<evidence type="ECO:0000259" key="1">
    <source>
        <dbReference type="Pfam" id="PF04377"/>
    </source>
</evidence>
<gene>
    <name evidence="2" type="ORF">SanaruYs_31740</name>
</gene>
<proteinExistence type="predicted"/>
<comment type="caution">
    <text evidence="2">The sequence shown here is derived from an EMBL/GenBank/DDBJ whole genome shotgun (WGS) entry which is preliminary data.</text>
</comment>
<evidence type="ECO:0000313" key="3">
    <source>
        <dbReference type="Proteomes" id="UP000288227"/>
    </source>
</evidence>
<name>A0A401UDI3_9BACT</name>
<reference evidence="2 3" key="1">
    <citation type="submission" date="2018-11" db="EMBL/GenBank/DDBJ databases">
        <title>Chryseotalea sanarue gen. nov., sp., nov., a member of the family Cytophagaceae, isolated from a brackish lake in Hamamatsu Japan.</title>
        <authorList>
            <person name="Maejima Y."/>
            <person name="Iino T."/>
            <person name="Muraguchi Y."/>
            <person name="Fukuda K."/>
            <person name="Ohkuma M."/>
            <person name="Moriuchi R."/>
            <person name="Dohra H."/>
            <person name="Kimbara K."/>
            <person name="Shintani M."/>
        </authorList>
    </citation>
    <scope>NUCLEOTIDE SEQUENCE [LARGE SCALE GENOMIC DNA]</scope>
    <source>
        <strain evidence="2 3">Ys</strain>
    </source>
</reference>
<evidence type="ECO:0000313" key="2">
    <source>
        <dbReference type="EMBL" id="GCC52933.1"/>
    </source>
</evidence>
<dbReference type="GO" id="GO:0004057">
    <property type="term" value="F:arginyl-tRNA--protein transferase activity"/>
    <property type="evidence" value="ECO:0007669"/>
    <property type="project" value="InterPro"/>
</dbReference>
<dbReference type="SUPFAM" id="SSF55729">
    <property type="entry name" value="Acyl-CoA N-acyltransferases (Nat)"/>
    <property type="match status" value="1"/>
</dbReference>
<dbReference type="RefSeq" id="WP_127123585.1">
    <property type="nucleotide sequence ID" value="NZ_BHXQ01000006.1"/>
</dbReference>
<dbReference type="Pfam" id="PF04377">
    <property type="entry name" value="ATE_C"/>
    <property type="match status" value="1"/>
</dbReference>
<dbReference type="InterPro" id="IPR007472">
    <property type="entry name" value="N-end_Aminoacyl_Trfase_C"/>
</dbReference>
<feature type="domain" description="N-end rule aminoacyl transferase C-terminal" evidence="1">
    <location>
        <begin position="89"/>
        <end position="199"/>
    </location>
</feature>
<protein>
    <submittedName>
        <fullName evidence="2">Leucyl/phenylalanyl-tRNA--protein transferase</fullName>
    </submittedName>
</protein>
<dbReference type="EMBL" id="BHXQ01000006">
    <property type="protein sequence ID" value="GCC52933.1"/>
    <property type="molecule type" value="Genomic_DNA"/>
</dbReference>
<dbReference type="OrthoDB" id="9782022at2"/>
<accession>A0A401UDI3</accession>
<dbReference type="Proteomes" id="UP000288227">
    <property type="component" value="Unassembled WGS sequence"/>
</dbReference>
<dbReference type="InterPro" id="IPR016181">
    <property type="entry name" value="Acyl_CoA_acyltransferase"/>
</dbReference>
<sequence>MIQPYYQRLSPAVLSGEQLDQLLGLGWYRMHQDIFTTSHIQLDQVYRVHWLRYHVSSIELRKSHLRLLKKSAAFSVSIRPYETPNDELLQLHAQYLSEVDFEAAASIQEGLFGDLPDDVSIFNTMQIELRFGNELIAAGYFDLGKTTAASILHFFNPVYGYYSPGKLLILHTLEYLKSIGILLYYPGYVVAGNSKMDYKLFLGKSIAEYFNPVSADWQAFNDQLLVYESFPWPVKSE</sequence>
<organism evidence="2 3">
    <name type="scientific">Chryseotalea sanaruensis</name>
    <dbReference type="NCBI Taxonomy" id="2482724"/>
    <lineage>
        <taxon>Bacteria</taxon>
        <taxon>Pseudomonadati</taxon>
        <taxon>Bacteroidota</taxon>
        <taxon>Cytophagia</taxon>
        <taxon>Cytophagales</taxon>
        <taxon>Chryseotaleaceae</taxon>
        <taxon>Chryseotalea</taxon>
    </lineage>
</organism>
<dbReference type="AlphaFoldDB" id="A0A401UDI3"/>
<keyword evidence="3" id="KW-1185">Reference proteome</keyword>